<dbReference type="EMBL" id="SRYB01000012">
    <property type="protein sequence ID" value="TGY78541.1"/>
    <property type="molecule type" value="Genomic_DNA"/>
</dbReference>
<proteinExistence type="predicted"/>
<dbReference type="Proteomes" id="UP000306319">
    <property type="component" value="Unassembled WGS sequence"/>
</dbReference>
<gene>
    <name evidence="1" type="ORF">E5331_09465</name>
</gene>
<evidence type="ECO:0000313" key="1">
    <source>
        <dbReference type="EMBL" id="TGY78541.1"/>
    </source>
</evidence>
<reference evidence="1" key="1">
    <citation type="submission" date="2019-04" db="EMBL/GenBank/DDBJ databases">
        <title>Microbes associate with the intestines of laboratory mice.</title>
        <authorList>
            <person name="Navarre W."/>
            <person name="Wong E."/>
            <person name="Huang K."/>
            <person name="Tropini C."/>
            <person name="Ng K."/>
            <person name="Yu B."/>
        </authorList>
    </citation>
    <scope>NUCLEOTIDE SEQUENCE</scope>
    <source>
        <strain evidence="1">NM04_E33</strain>
    </source>
</reference>
<comment type="caution">
    <text evidence="1">The sequence shown here is derived from an EMBL/GenBank/DDBJ whole genome shotgun (WGS) entry which is preliminary data.</text>
</comment>
<keyword evidence="2" id="KW-1185">Reference proteome</keyword>
<organism evidence="1 2">
    <name type="scientific">Lepagella muris</name>
    <dbReference type="NCBI Taxonomy" id="3032870"/>
    <lineage>
        <taxon>Bacteria</taxon>
        <taxon>Pseudomonadati</taxon>
        <taxon>Bacteroidota</taxon>
        <taxon>Bacteroidia</taxon>
        <taxon>Bacteroidales</taxon>
        <taxon>Muribaculaceae</taxon>
        <taxon>Lepagella</taxon>
    </lineage>
</organism>
<accession>A0AC61RGP4</accession>
<name>A0AC61RGP4_9BACT</name>
<protein>
    <submittedName>
        <fullName evidence="1">DUF2867 domain-containing protein</fullName>
    </submittedName>
</protein>
<evidence type="ECO:0000313" key="2">
    <source>
        <dbReference type="Proteomes" id="UP000306319"/>
    </source>
</evidence>
<sequence>MILSNSLITKYLPADYKDCFWEKITDKPHISVKKLFDSMFIQYPKWALWLLKLRDFIVKPLGIKASKSFKELIREENSHEIILGTKDKHLTFYVSISCIETRCNEQIASITTLVKYNNILGKMYFVAIWVFHKFIVHKMLKRAIRKCDK</sequence>